<keyword evidence="3" id="KW-1185">Reference proteome</keyword>
<reference evidence="2 3" key="1">
    <citation type="submission" date="2020-02" db="EMBL/GenBank/DDBJ databases">
        <authorList>
            <person name="Ma Q."/>
            <person name="Huang Y."/>
            <person name="Song X."/>
            <person name="Pei D."/>
        </authorList>
    </citation>
    <scope>NUCLEOTIDE SEQUENCE [LARGE SCALE GENOMIC DNA]</scope>
    <source>
        <strain evidence="2">Sxm20200214</strain>
        <tissue evidence="2">Leaf</tissue>
    </source>
</reference>
<organism evidence="2 3">
    <name type="scientific">Brassica carinata</name>
    <name type="common">Ethiopian mustard</name>
    <name type="synonym">Abyssinian cabbage</name>
    <dbReference type="NCBI Taxonomy" id="52824"/>
    <lineage>
        <taxon>Eukaryota</taxon>
        <taxon>Viridiplantae</taxon>
        <taxon>Streptophyta</taxon>
        <taxon>Embryophyta</taxon>
        <taxon>Tracheophyta</taxon>
        <taxon>Spermatophyta</taxon>
        <taxon>Magnoliopsida</taxon>
        <taxon>eudicotyledons</taxon>
        <taxon>Gunneridae</taxon>
        <taxon>Pentapetalae</taxon>
        <taxon>rosids</taxon>
        <taxon>malvids</taxon>
        <taxon>Brassicales</taxon>
        <taxon>Brassicaceae</taxon>
        <taxon>Brassiceae</taxon>
        <taxon>Brassica</taxon>
    </lineage>
</organism>
<name>A0A8X7TSC8_BRACI</name>
<sequence length="69" mass="7719">MYGELATFKSMTWFAKPQPRLLGQSNRVRFASYSRDRDHGTGSSIQDQQCKTADNNGGVTENCDQDMNG</sequence>
<accession>A0A8X7TSC8</accession>
<evidence type="ECO:0000256" key="1">
    <source>
        <dbReference type="SAM" id="MobiDB-lite"/>
    </source>
</evidence>
<proteinExistence type="predicted"/>
<evidence type="ECO:0000313" key="3">
    <source>
        <dbReference type="Proteomes" id="UP000886595"/>
    </source>
</evidence>
<dbReference type="Proteomes" id="UP000886595">
    <property type="component" value="Unassembled WGS sequence"/>
</dbReference>
<evidence type="ECO:0000313" key="2">
    <source>
        <dbReference type="EMBL" id="KAG2250431.1"/>
    </source>
</evidence>
<comment type="caution">
    <text evidence="2">The sequence shown here is derived from an EMBL/GenBank/DDBJ whole genome shotgun (WGS) entry which is preliminary data.</text>
</comment>
<dbReference type="AlphaFoldDB" id="A0A8X7TSC8"/>
<feature type="compositionally biased region" description="Polar residues" evidence="1">
    <location>
        <begin position="41"/>
        <end position="59"/>
    </location>
</feature>
<dbReference type="EMBL" id="JAAMPC010000016">
    <property type="protein sequence ID" value="KAG2250431.1"/>
    <property type="molecule type" value="Genomic_DNA"/>
</dbReference>
<gene>
    <name evidence="2" type="ORF">Bca52824_080567</name>
</gene>
<feature type="region of interest" description="Disordered" evidence="1">
    <location>
        <begin position="32"/>
        <end position="69"/>
    </location>
</feature>
<protein>
    <submittedName>
        <fullName evidence="2">Uncharacterized protein</fullName>
    </submittedName>
</protein>